<dbReference type="Proteomes" id="UP000636458">
    <property type="component" value="Unassembled WGS sequence"/>
</dbReference>
<keyword evidence="1" id="KW-0472">Membrane</keyword>
<evidence type="ECO:0000313" key="3">
    <source>
        <dbReference type="Proteomes" id="UP000636458"/>
    </source>
</evidence>
<dbReference type="AlphaFoldDB" id="A0A934SP43"/>
<evidence type="ECO:0000256" key="1">
    <source>
        <dbReference type="SAM" id="Phobius"/>
    </source>
</evidence>
<proteinExistence type="predicted"/>
<protein>
    <submittedName>
        <fullName evidence="2">Uncharacterized protein</fullName>
    </submittedName>
</protein>
<sequence length="114" mass="11341">MTDPQPEAAVLPDAELGPTAPQRRMISLGAIALTAVAALAVVEIVAIIIGTAGEWAIADALGKAVIVLTVATLLLGIVAAVRRRGGRLGAVAAVVSILINPLVLIGLLHALGGS</sequence>
<feature type="transmembrane region" description="Helical" evidence="1">
    <location>
        <begin position="88"/>
        <end position="111"/>
    </location>
</feature>
<organism evidence="2 3">
    <name type="scientific">Lacisediminihabitans changchengi</name>
    <dbReference type="NCBI Taxonomy" id="2787634"/>
    <lineage>
        <taxon>Bacteria</taxon>
        <taxon>Bacillati</taxon>
        <taxon>Actinomycetota</taxon>
        <taxon>Actinomycetes</taxon>
        <taxon>Micrococcales</taxon>
        <taxon>Microbacteriaceae</taxon>
        <taxon>Lacisediminihabitans</taxon>
    </lineage>
</organism>
<keyword evidence="1" id="KW-1133">Transmembrane helix</keyword>
<dbReference type="RefSeq" id="WP_200557215.1">
    <property type="nucleotide sequence ID" value="NZ_JAEPES010000006.1"/>
</dbReference>
<keyword evidence="1" id="KW-0812">Transmembrane</keyword>
<dbReference type="EMBL" id="JAEPES010000006">
    <property type="protein sequence ID" value="MBK4349016.1"/>
    <property type="molecule type" value="Genomic_DNA"/>
</dbReference>
<accession>A0A934SP43</accession>
<comment type="caution">
    <text evidence="2">The sequence shown here is derived from an EMBL/GenBank/DDBJ whole genome shotgun (WGS) entry which is preliminary data.</text>
</comment>
<reference evidence="2" key="1">
    <citation type="submission" date="2021-01" db="EMBL/GenBank/DDBJ databases">
        <title>Lacisediminihabitans sp. nov. strain G11-30, isolated from Antarctic Soil.</title>
        <authorList>
            <person name="Li J."/>
        </authorList>
    </citation>
    <scope>NUCLEOTIDE SEQUENCE</scope>
    <source>
        <strain evidence="2">G11-30</strain>
    </source>
</reference>
<keyword evidence="3" id="KW-1185">Reference proteome</keyword>
<evidence type="ECO:0000313" key="2">
    <source>
        <dbReference type="EMBL" id="MBK4349016.1"/>
    </source>
</evidence>
<feature type="transmembrane region" description="Helical" evidence="1">
    <location>
        <begin position="61"/>
        <end position="81"/>
    </location>
</feature>
<gene>
    <name evidence="2" type="ORF">IV501_15390</name>
</gene>
<name>A0A934SP43_9MICO</name>
<feature type="transmembrane region" description="Helical" evidence="1">
    <location>
        <begin position="26"/>
        <end position="49"/>
    </location>
</feature>